<dbReference type="EMBL" id="JAZAQF010000028">
    <property type="protein sequence ID" value="MFG3817007.1"/>
    <property type="molecule type" value="Genomic_DNA"/>
</dbReference>
<keyword evidence="2" id="KW-1185">Reference proteome</keyword>
<protein>
    <submittedName>
        <fullName evidence="1">Uncharacterized protein</fullName>
    </submittedName>
</protein>
<gene>
    <name evidence="1" type="ORF">VPK24_05115</name>
</gene>
<proteinExistence type="predicted"/>
<evidence type="ECO:0000313" key="2">
    <source>
        <dbReference type="Proteomes" id="UP001604335"/>
    </source>
</evidence>
<dbReference type="Proteomes" id="UP001604335">
    <property type="component" value="Unassembled WGS sequence"/>
</dbReference>
<accession>A0ABW7C8C7</accession>
<sequence length="41" mass="4774">MMQFPRLPIALSSFHARVLGEGQRFDLRPFISPSDLCFTKY</sequence>
<organism evidence="1 2">
    <name type="scientific">Limnothrix redekei LRLZ20PSL1</name>
    <dbReference type="NCBI Taxonomy" id="3112953"/>
    <lineage>
        <taxon>Bacteria</taxon>
        <taxon>Bacillati</taxon>
        <taxon>Cyanobacteriota</taxon>
        <taxon>Cyanophyceae</taxon>
        <taxon>Pseudanabaenales</taxon>
        <taxon>Pseudanabaenaceae</taxon>
        <taxon>Limnothrix</taxon>
    </lineage>
</organism>
<evidence type="ECO:0000313" key="1">
    <source>
        <dbReference type="EMBL" id="MFG3817007.1"/>
    </source>
</evidence>
<name>A0ABW7C8C7_9CYAN</name>
<comment type="caution">
    <text evidence="1">The sequence shown here is derived from an EMBL/GenBank/DDBJ whole genome shotgun (WGS) entry which is preliminary data.</text>
</comment>
<reference evidence="2" key="1">
    <citation type="journal article" date="2024" name="Algal Res.">
        <title>Biochemical, toxicological and genomic investigation of a high-biomass producing Limnothrix strain isolated from Italian shallow drinking water reservoir.</title>
        <authorList>
            <person name="Simonazzi M."/>
            <person name="Shishido T.K."/>
            <person name="Delbaje E."/>
            <person name="Wahlsten M."/>
            <person name="Fewer D.P."/>
            <person name="Sivonen K."/>
            <person name="Pezzolesi L."/>
            <person name="Pistocchi R."/>
        </authorList>
    </citation>
    <scope>NUCLEOTIDE SEQUENCE [LARGE SCALE GENOMIC DNA]</scope>
    <source>
        <strain evidence="2">LRLZ20PSL1</strain>
    </source>
</reference>